<comment type="caution">
    <text evidence="2">The sequence shown here is derived from an EMBL/GenBank/DDBJ whole genome shotgun (WGS) entry which is preliminary data.</text>
</comment>
<accession>A0A8J5RFG3</accession>
<feature type="region of interest" description="Disordered" evidence="1">
    <location>
        <begin position="35"/>
        <end position="159"/>
    </location>
</feature>
<protein>
    <submittedName>
        <fullName evidence="2">Uncharacterized protein</fullName>
    </submittedName>
</protein>
<keyword evidence="3" id="KW-1185">Reference proteome</keyword>
<reference evidence="2" key="1">
    <citation type="journal article" date="2021" name="bioRxiv">
        <title>Whole Genome Assembly and Annotation of Northern Wild Rice, Zizania palustris L., Supports a Whole Genome Duplication in the Zizania Genus.</title>
        <authorList>
            <person name="Haas M."/>
            <person name="Kono T."/>
            <person name="Macchietto M."/>
            <person name="Millas R."/>
            <person name="McGilp L."/>
            <person name="Shao M."/>
            <person name="Duquette J."/>
            <person name="Hirsch C.N."/>
            <person name="Kimball J."/>
        </authorList>
    </citation>
    <scope>NUCLEOTIDE SEQUENCE</scope>
    <source>
        <tissue evidence="2">Fresh leaf tissue</tissue>
    </source>
</reference>
<feature type="compositionally biased region" description="Pro residues" evidence="1">
    <location>
        <begin position="101"/>
        <end position="112"/>
    </location>
</feature>
<evidence type="ECO:0000313" key="2">
    <source>
        <dbReference type="EMBL" id="KAG8052691.1"/>
    </source>
</evidence>
<dbReference type="EMBL" id="JAAALK010000288">
    <property type="protein sequence ID" value="KAG8052691.1"/>
    <property type="molecule type" value="Genomic_DNA"/>
</dbReference>
<evidence type="ECO:0000313" key="3">
    <source>
        <dbReference type="Proteomes" id="UP000729402"/>
    </source>
</evidence>
<evidence type="ECO:0000256" key="1">
    <source>
        <dbReference type="SAM" id="MobiDB-lite"/>
    </source>
</evidence>
<feature type="compositionally biased region" description="Polar residues" evidence="1">
    <location>
        <begin position="127"/>
        <end position="141"/>
    </location>
</feature>
<dbReference type="AlphaFoldDB" id="A0A8J5RFG3"/>
<proteinExistence type="predicted"/>
<dbReference type="Proteomes" id="UP000729402">
    <property type="component" value="Unassembled WGS sequence"/>
</dbReference>
<gene>
    <name evidence="2" type="ORF">GUJ93_ZPchr0001g30184</name>
</gene>
<reference evidence="2" key="2">
    <citation type="submission" date="2021-02" db="EMBL/GenBank/DDBJ databases">
        <authorList>
            <person name="Kimball J.A."/>
            <person name="Haas M.W."/>
            <person name="Macchietto M."/>
            <person name="Kono T."/>
            <person name="Duquette J."/>
            <person name="Shao M."/>
        </authorList>
    </citation>
    <scope>NUCLEOTIDE SEQUENCE</scope>
    <source>
        <tissue evidence="2">Fresh leaf tissue</tissue>
    </source>
</reference>
<feature type="compositionally biased region" description="Low complexity" evidence="1">
    <location>
        <begin position="146"/>
        <end position="159"/>
    </location>
</feature>
<sequence length="173" mass="18047">MVMGRLLVRISMGGAVERASTTPSRRAIKIGRCERTSPTPSAEDLVPLSPSAGFLPPPSAGLLQGCSPSRRPRLSSLVRNSRAATPSVPLGQAVAPAVRRPAPPARLQPPSSPSLHPRQAWLPPVPSSSAGLPTTSRSLENPVQPPVRSRAKAAAASRVSLRRAAAVPAQDLF</sequence>
<organism evidence="2 3">
    <name type="scientific">Zizania palustris</name>
    <name type="common">Northern wild rice</name>
    <dbReference type="NCBI Taxonomy" id="103762"/>
    <lineage>
        <taxon>Eukaryota</taxon>
        <taxon>Viridiplantae</taxon>
        <taxon>Streptophyta</taxon>
        <taxon>Embryophyta</taxon>
        <taxon>Tracheophyta</taxon>
        <taxon>Spermatophyta</taxon>
        <taxon>Magnoliopsida</taxon>
        <taxon>Liliopsida</taxon>
        <taxon>Poales</taxon>
        <taxon>Poaceae</taxon>
        <taxon>BOP clade</taxon>
        <taxon>Oryzoideae</taxon>
        <taxon>Oryzeae</taxon>
        <taxon>Zizaniinae</taxon>
        <taxon>Zizania</taxon>
    </lineage>
</organism>
<name>A0A8J5RFG3_ZIZPA</name>